<dbReference type="Proteomes" id="UP000749559">
    <property type="component" value="Unassembled WGS sequence"/>
</dbReference>
<gene>
    <name evidence="1" type="ORF">OFUS_LOCUS1921</name>
</gene>
<accession>A0A8S4N011</accession>
<dbReference type="AlphaFoldDB" id="A0A8S4N011"/>
<dbReference type="EMBL" id="CAIIXF020000001">
    <property type="protein sequence ID" value="CAH1774469.1"/>
    <property type="molecule type" value="Genomic_DNA"/>
</dbReference>
<reference evidence="1" key="1">
    <citation type="submission" date="2022-03" db="EMBL/GenBank/DDBJ databases">
        <authorList>
            <person name="Martin C."/>
        </authorList>
    </citation>
    <scope>NUCLEOTIDE SEQUENCE</scope>
</reference>
<sequence>MIKSNSIMYSQLRVQPMVSRELFTIHTKLVQQMRPWGKTGGSPYVIDVKRDMHIELFAVIKKLMENCTLNVSTKETRASITISIRSEIRAKALFNFMNMGEEKFFPYKNIFACNRRDGRGKLLITETL</sequence>
<keyword evidence="2" id="KW-1185">Reference proteome</keyword>
<protein>
    <submittedName>
        <fullName evidence="1">Uncharacterized protein</fullName>
    </submittedName>
</protein>
<evidence type="ECO:0000313" key="1">
    <source>
        <dbReference type="EMBL" id="CAH1774469.1"/>
    </source>
</evidence>
<comment type="caution">
    <text evidence="1">The sequence shown here is derived from an EMBL/GenBank/DDBJ whole genome shotgun (WGS) entry which is preliminary data.</text>
</comment>
<evidence type="ECO:0000313" key="2">
    <source>
        <dbReference type="Proteomes" id="UP000749559"/>
    </source>
</evidence>
<organism evidence="1 2">
    <name type="scientific">Owenia fusiformis</name>
    <name type="common">Polychaete worm</name>
    <dbReference type="NCBI Taxonomy" id="6347"/>
    <lineage>
        <taxon>Eukaryota</taxon>
        <taxon>Metazoa</taxon>
        <taxon>Spiralia</taxon>
        <taxon>Lophotrochozoa</taxon>
        <taxon>Annelida</taxon>
        <taxon>Polychaeta</taxon>
        <taxon>Sedentaria</taxon>
        <taxon>Canalipalpata</taxon>
        <taxon>Sabellida</taxon>
        <taxon>Oweniida</taxon>
        <taxon>Oweniidae</taxon>
        <taxon>Owenia</taxon>
    </lineage>
</organism>
<name>A0A8S4N011_OWEFU</name>
<proteinExistence type="predicted"/>